<keyword evidence="5" id="KW-1185">Reference proteome</keyword>
<dbReference type="EMBL" id="JARJCW010000123">
    <property type="protein sequence ID" value="KAJ7192194.1"/>
    <property type="molecule type" value="Genomic_DNA"/>
</dbReference>
<dbReference type="PROSITE" id="PS50157">
    <property type="entry name" value="ZINC_FINGER_C2H2_2"/>
    <property type="match status" value="1"/>
</dbReference>
<dbReference type="Proteomes" id="UP001219525">
    <property type="component" value="Unassembled WGS sequence"/>
</dbReference>
<sequence length="324" mass="35064">MLTFPVEELSRLQLSFKVGVPHGSFSFDVSPTSTADGLCPKGKSGAKVHFDTVSDATGVVLKVWTSDVNCNDPSQIQSFSDVSGPIASGSMSLPATSSSFDPNPDILGLSESGIPWELYSLDAGPLSQTPPNVLSDSDGLDFGNDWSIFGFITQAAQDFENDVVDSTSTDTCLSEHVYPTILTDQVVQSPPSTDQSPPSFTSEACTPYPTSDSSSSPPPSSPSTRPKLKCTEPACSRRFKSRYTLKAHLETHKSKTERVFPCTMGCAAFFSRQHDRLRHEVTQHGRVCEWVCKTCSGFFSSSRTLDNHKCRGATGGTRWIKPVN</sequence>
<proteinExistence type="predicted"/>
<dbReference type="GO" id="GO:0008270">
    <property type="term" value="F:zinc ion binding"/>
    <property type="evidence" value="ECO:0007669"/>
    <property type="project" value="UniProtKB-KW"/>
</dbReference>
<accession>A0AAD6UX13</accession>
<comment type="caution">
    <text evidence="4">The sequence shown here is derived from an EMBL/GenBank/DDBJ whole genome shotgun (WGS) entry which is preliminary data.</text>
</comment>
<dbReference type="SMART" id="SM00355">
    <property type="entry name" value="ZnF_C2H2"/>
    <property type="match status" value="2"/>
</dbReference>
<name>A0AAD6UX13_9AGAR</name>
<dbReference type="InterPro" id="IPR013087">
    <property type="entry name" value="Znf_C2H2_type"/>
</dbReference>
<evidence type="ECO:0000313" key="5">
    <source>
        <dbReference type="Proteomes" id="UP001219525"/>
    </source>
</evidence>
<gene>
    <name evidence="4" type="ORF">GGX14DRAFT_30406</name>
</gene>
<reference evidence="4" key="1">
    <citation type="submission" date="2023-03" db="EMBL/GenBank/DDBJ databases">
        <title>Massive genome expansion in bonnet fungi (Mycena s.s.) driven by repeated elements and novel gene families across ecological guilds.</title>
        <authorList>
            <consortium name="Lawrence Berkeley National Laboratory"/>
            <person name="Harder C.B."/>
            <person name="Miyauchi S."/>
            <person name="Viragh M."/>
            <person name="Kuo A."/>
            <person name="Thoen E."/>
            <person name="Andreopoulos B."/>
            <person name="Lu D."/>
            <person name="Skrede I."/>
            <person name="Drula E."/>
            <person name="Henrissat B."/>
            <person name="Morin E."/>
            <person name="Kohler A."/>
            <person name="Barry K."/>
            <person name="LaButti K."/>
            <person name="Morin E."/>
            <person name="Salamov A."/>
            <person name="Lipzen A."/>
            <person name="Mereny Z."/>
            <person name="Hegedus B."/>
            <person name="Baldrian P."/>
            <person name="Stursova M."/>
            <person name="Weitz H."/>
            <person name="Taylor A."/>
            <person name="Grigoriev I.V."/>
            <person name="Nagy L.G."/>
            <person name="Martin F."/>
            <person name="Kauserud H."/>
        </authorList>
    </citation>
    <scope>NUCLEOTIDE SEQUENCE</scope>
    <source>
        <strain evidence="4">9144</strain>
    </source>
</reference>
<keyword evidence="1" id="KW-0479">Metal-binding</keyword>
<dbReference type="PROSITE" id="PS00028">
    <property type="entry name" value="ZINC_FINGER_C2H2_1"/>
    <property type="match status" value="2"/>
</dbReference>
<keyword evidence="1" id="KW-0862">Zinc</keyword>
<dbReference type="Gene3D" id="3.30.160.60">
    <property type="entry name" value="Classic Zinc Finger"/>
    <property type="match status" value="1"/>
</dbReference>
<organism evidence="4 5">
    <name type="scientific">Mycena pura</name>
    <dbReference type="NCBI Taxonomy" id="153505"/>
    <lineage>
        <taxon>Eukaryota</taxon>
        <taxon>Fungi</taxon>
        <taxon>Dikarya</taxon>
        <taxon>Basidiomycota</taxon>
        <taxon>Agaricomycotina</taxon>
        <taxon>Agaricomycetes</taxon>
        <taxon>Agaricomycetidae</taxon>
        <taxon>Agaricales</taxon>
        <taxon>Marasmiineae</taxon>
        <taxon>Mycenaceae</taxon>
        <taxon>Mycena</taxon>
    </lineage>
</organism>
<feature type="region of interest" description="Disordered" evidence="2">
    <location>
        <begin position="187"/>
        <end position="229"/>
    </location>
</feature>
<evidence type="ECO:0000313" key="4">
    <source>
        <dbReference type="EMBL" id="KAJ7192194.1"/>
    </source>
</evidence>
<evidence type="ECO:0000256" key="1">
    <source>
        <dbReference type="PROSITE-ProRule" id="PRU00042"/>
    </source>
</evidence>
<dbReference type="AlphaFoldDB" id="A0AAD6UX13"/>
<keyword evidence="1" id="KW-0863">Zinc-finger</keyword>
<feature type="compositionally biased region" description="Low complexity" evidence="2">
    <location>
        <begin position="188"/>
        <end position="215"/>
    </location>
</feature>
<protein>
    <recommendedName>
        <fullName evidence="3">C2H2-type domain-containing protein</fullName>
    </recommendedName>
</protein>
<evidence type="ECO:0000256" key="2">
    <source>
        <dbReference type="SAM" id="MobiDB-lite"/>
    </source>
</evidence>
<feature type="domain" description="C2H2-type" evidence="3">
    <location>
        <begin position="228"/>
        <end position="257"/>
    </location>
</feature>
<evidence type="ECO:0000259" key="3">
    <source>
        <dbReference type="PROSITE" id="PS50157"/>
    </source>
</evidence>